<evidence type="ECO:0000313" key="1">
    <source>
        <dbReference type="EMBL" id="OZI37797.1"/>
    </source>
</evidence>
<dbReference type="AlphaFoldDB" id="A0A261SLB3"/>
<reference evidence="2" key="1">
    <citation type="submission" date="2017-05" db="EMBL/GenBank/DDBJ databases">
        <title>Complete and WGS of Bordetella genogroups.</title>
        <authorList>
            <person name="Spilker T."/>
            <person name="Lipuma J."/>
        </authorList>
    </citation>
    <scope>NUCLEOTIDE SEQUENCE [LARGE SCALE GENOMIC DNA]</scope>
    <source>
        <strain evidence="2">AU16122</strain>
    </source>
</reference>
<dbReference type="EMBL" id="NEVM01000001">
    <property type="protein sequence ID" value="OZI37797.1"/>
    <property type="molecule type" value="Genomic_DNA"/>
</dbReference>
<protein>
    <submittedName>
        <fullName evidence="1">Uncharacterized protein</fullName>
    </submittedName>
</protein>
<evidence type="ECO:0000313" key="2">
    <source>
        <dbReference type="Proteomes" id="UP000216020"/>
    </source>
</evidence>
<name>A0A261SLB3_9BORD</name>
<sequence length="106" mass="11391">MRVLAYAQLQNNQPGNARTLLTALAHLGHLDVRSRAMKALAELRSGAPADALATLQEGADKAEDMALFHLVRAQAYMKQGRATLARAAMQRYVSLRGQPPDPAPGS</sequence>
<gene>
    <name evidence="1" type="ORF">CAL29_05320</name>
</gene>
<dbReference type="SUPFAM" id="SSF48452">
    <property type="entry name" value="TPR-like"/>
    <property type="match status" value="1"/>
</dbReference>
<dbReference type="Gene3D" id="1.25.40.10">
    <property type="entry name" value="Tetratricopeptide repeat domain"/>
    <property type="match status" value="1"/>
</dbReference>
<dbReference type="Pfam" id="PF13432">
    <property type="entry name" value="TPR_16"/>
    <property type="match status" value="1"/>
</dbReference>
<proteinExistence type="predicted"/>
<organism evidence="1 2">
    <name type="scientific">Bordetella genomosp. 10</name>
    <dbReference type="NCBI Taxonomy" id="1416804"/>
    <lineage>
        <taxon>Bacteria</taxon>
        <taxon>Pseudomonadati</taxon>
        <taxon>Pseudomonadota</taxon>
        <taxon>Betaproteobacteria</taxon>
        <taxon>Burkholderiales</taxon>
        <taxon>Alcaligenaceae</taxon>
        <taxon>Bordetella</taxon>
    </lineage>
</organism>
<accession>A0A261SLB3</accession>
<comment type="caution">
    <text evidence="1">The sequence shown here is derived from an EMBL/GenBank/DDBJ whole genome shotgun (WGS) entry which is preliminary data.</text>
</comment>
<keyword evidence="2" id="KW-1185">Reference proteome</keyword>
<dbReference type="InterPro" id="IPR011990">
    <property type="entry name" value="TPR-like_helical_dom_sf"/>
</dbReference>
<dbReference type="Proteomes" id="UP000216020">
    <property type="component" value="Unassembled WGS sequence"/>
</dbReference>